<comment type="subcellular location">
    <subcellularLocation>
        <location evidence="1">Secreted</location>
    </subcellularLocation>
</comment>
<dbReference type="AlphaFoldDB" id="A0A482ZGR8"/>
<evidence type="ECO:0000256" key="5">
    <source>
        <dbReference type="SAM" id="SignalP"/>
    </source>
</evidence>
<protein>
    <submittedName>
        <fullName evidence="6">U14-Theraphotoxin-Ct1a_1</fullName>
    </submittedName>
</protein>
<dbReference type="EMBL" id="HAGN01000147">
    <property type="protein sequence ID" value="SMD29569.1"/>
    <property type="molecule type" value="Transcribed_RNA"/>
</dbReference>
<keyword evidence="5" id="KW-0732">Signal</keyword>
<dbReference type="GO" id="GO:0090729">
    <property type="term" value="F:toxin activity"/>
    <property type="evidence" value="ECO:0007669"/>
    <property type="project" value="UniProtKB-KW"/>
</dbReference>
<dbReference type="Pfam" id="PF07740">
    <property type="entry name" value="Toxin_12"/>
    <property type="match status" value="1"/>
</dbReference>
<keyword evidence="4" id="KW-1015">Disulfide bond</keyword>
<evidence type="ECO:0000256" key="4">
    <source>
        <dbReference type="ARBA" id="ARBA00023157"/>
    </source>
</evidence>
<evidence type="ECO:0000256" key="1">
    <source>
        <dbReference type="ARBA" id="ARBA00004613"/>
    </source>
</evidence>
<dbReference type="GO" id="GO:0008200">
    <property type="term" value="F:ion channel inhibitor activity"/>
    <property type="evidence" value="ECO:0007669"/>
    <property type="project" value="InterPro"/>
</dbReference>
<evidence type="ECO:0000256" key="2">
    <source>
        <dbReference type="ARBA" id="ARBA00022525"/>
    </source>
</evidence>
<reference evidence="6" key="1">
    <citation type="submission" date="2017-03" db="EMBL/GenBank/DDBJ databases">
        <authorList>
            <person name="QRISCLOUD D."/>
        </authorList>
    </citation>
    <scope>NUCLEOTIDE SEQUENCE</scope>
</reference>
<evidence type="ECO:0000313" key="6">
    <source>
        <dbReference type="EMBL" id="SMD29569.1"/>
    </source>
</evidence>
<feature type="chain" id="PRO_5019870213" evidence="5">
    <location>
        <begin position="22"/>
        <end position="87"/>
    </location>
</feature>
<name>A0A482ZGR8_CORTR</name>
<sequence>MKVSVLITLAILGVMFVWTSAAEQEEYGSDQRDSPSFLKSLARVFQSEERDCKAMFGGCEKDEDCCPHLGCRPSWPHYCGWDGTFRK</sequence>
<dbReference type="SUPFAM" id="SSF57059">
    <property type="entry name" value="omega toxin-like"/>
    <property type="match status" value="1"/>
</dbReference>
<organism evidence="6">
    <name type="scientific">Coremiocnemis tropix</name>
    <name type="common">Australian tarantula spider</name>
    <dbReference type="NCBI Taxonomy" id="1904443"/>
    <lineage>
        <taxon>Eukaryota</taxon>
        <taxon>Metazoa</taxon>
        <taxon>Ecdysozoa</taxon>
        <taxon>Arthropoda</taxon>
        <taxon>Chelicerata</taxon>
        <taxon>Arachnida</taxon>
        <taxon>Araneae</taxon>
        <taxon>Mygalomorphae</taxon>
        <taxon>Avicularoidea</taxon>
        <taxon>Theraphosidae</taxon>
        <taxon>Coremiocnemis</taxon>
    </lineage>
</organism>
<feature type="signal peptide" evidence="5">
    <location>
        <begin position="1"/>
        <end position="21"/>
    </location>
</feature>
<reference evidence="6" key="2">
    <citation type="submission" date="2019-04" db="EMBL/GenBank/DDBJ databases">
        <title>Unravelling the molecular evolution of spider venoms.</title>
        <authorList>
            <person name="Pineda S."/>
        </authorList>
    </citation>
    <scope>NUCLEOTIDE SEQUENCE</scope>
</reference>
<accession>A0A482ZGR8</accession>
<dbReference type="InterPro" id="IPR011696">
    <property type="entry name" value="Huwentoxin-1"/>
</dbReference>
<keyword evidence="2" id="KW-0964">Secreted</keyword>
<evidence type="ECO:0000256" key="3">
    <source>
        <dbReference type="ARBA" id="ARBA00022656"/>
    </source>
</evidence>
<dbReference type="GO" id="GO:0005576">
    <property type="term" value="C:extracellular region"/>
    <property type="evidence" value="ECO:0007669"/>
    <property type="project" value="UniProtKB-SubCell"/>
</dbReference>
<proteinExistence type="predicted"/>
<keyword evidence="3" id="KW-0800">Toxin</keyword>